<organism evidence="4 5">
    <name type="scientific">Rhodococcus cercidiphylli</name>
    <dbReference type="NCBI Taxonomy" id="489916"/>
    <lineage>
        <taxon>Bacteria</taxon>
        <taxon>Bacillati</taxon>
        <taxon>Actinomycetota</taxon>
        <taxon>Actinomycetes</taxon>
        <taxon>Mycobacteriales</taxon>
        <taxon>Nocardiaceae</taxon>
        <taxon>Rhodococcus</taxon>
    </lineage>
</organism>
<dbReference type="PANTHER" id="PTHR23088:SF27">
    <property type="entry name" value="DEAMINATED GLUTATHIONE AMIDASE"/>
    <property type="match status" value="1"/>
</dbReference>
<dbReference type="SUPFAM" id="SSF56317">
    <property type="entry name" value="Carbon-nitrogen hydrolase"/>
    <property type="match status" value="1"/>
</dbReference>
<reference evidence="4 5" key="1">
    <citation type="submission" date="2023-10" db="EMBL/GenBank/DDBJ databases">
        <title>Development of a sustainable strategy for remediation of hydrocarbon-contaminated territories based on the waste exchange concept.</title>
        <authorList>
            <person name="Krivoruchko A."/>
        </authorList>
    </citation>
    <scope>NUCLEOTIDE SEQUENCE [LARGE SCALE GENOMIC DNA]</scope>
    <source>
        <strain evidence="4 5">IEGM 1322</strain>
    </source>
</reference>
<dbReference type="CDD" id="cd07576">
    <property type="entry name" value="R-amidase_like"/>
    <property type="match status" value="1"/>
</dbReference>
<name>A0ABU4AUJ3_9NOCA</name>
<gene>
    <name evidence="4" type="ORF">R3P95_05060</name>
</gene>
<dbReference type="Pfam" id="PF00795">
    <property type="entry name" value="CN_hydrolase"/>
    <property type="match status" value="1"/>
</dbReference>
<accession>A0ABU4AUJ3</accession>
<dbReference type="Proteomes" id="UP001185899">
    <property type="component" value="Unassembled WGS sequence"/>
</dbReference>
<dbReference type="GO" id="GO:0016787">
    <property type="term" value="F:hydrolase activity"/>
    <property type="evidence" value="ECO:0007669"/>
    <property type="project" value="UniProtKB-KW"/>
</dbReference>
<evidence type="ECO:0000256" key="1">
    <source>
        <dbReference type="ARBA" id="ARBA00010613"/>
    </source>
</evidence>
<dbReference type="Gene3D" id="3.60.110.10">
    <property type="entry name" value="Carbon-nitrogen hydrolase"/>
    <property type="match status" value="1"/>
</dbReference>
<evidence type="ECO:0000313" key="5">
    <source>
        <dbReference type="Proteomes" id="UP001185899"/>
    </source>
</evidence>
<protein>
    <submittedName>
        <fullName evidence="4">Carbon-nitrogen hydrolase family protein</fullName>
    </submittedName>
</protein>
<dbReference type="EMBL" id="JAWLKE010000002">
    <property type="protein sequence ID" value="MDV6229910.1"/>
    <property type="molecule type" value="Genomic_DNA"/>
</dbReference>
<comment type="similarity">
    <text evidence="1">Belongs to the carbon-nitrogen hydrolase superfamily. NIT1/NIT2 family.</text>
</comment>
<evidence type="ECO:0000259" key="3">
    <source>
        <dbReference type="PROSITE" id="PS50263"/>
    </source>
</evidence>
<dbReference type="PROSITE" id="PS01227">
    <property type="entry name" value="UPF0012"/>
    <property type="match status" value="1"/>
</dbReference>
<dbReference type="RefSeq" id="WP_149405283.1">
    <property type="nucleotide sequence ID" value="NZ_JAWLKE010000002.1"/>
</dbReference>
<evidence type="ECO:0000313" key="4">
    <source>
        <dbReference type="EMBL" id="MDV6229910.1"/>
    </source>
</evidence>
<dbReference type="PANTHER" id="PTHR23088">
    <property type="entry name" value="NITRILASE-RELATED"/>
    <property type="match status" value="1"/>
</dbReference>
<sequence length="278" mass="30066">MTVIVSLFQGPEFSADVEANLSAIDAAARSAAEAGASMLVTPEMSVSGYDIGDLVRERAETFDGSIFERIASIARTHGVAIVYGYPELGHSNHGGEPVFNAVQVVDASGRSVARYRKTHLFGALDRTHFTPGPDLLVQFDFGGLRCGVLTCYDVEFPEAVRAHADAGTEWLIVPTGLMTPFEIIATHVVPTRAYESQLFITYVNRCGTEASLRYCGLTCAVGPAGNDLARAGEHEELLTFELDPAELARSRAVNTHLADRRTDLYPTGPSRAEQETDR</sequence>
<comment type="caution">
    <text evidence="4">The sequence shown here is derived from an EMBL/GenBank/DDBJ whole genome shotgun (WGS) entry which is preliminary data.</text>
</comment>
<dbReference type="PROSITE" id="PS50263">
    <property type="entry name" value="CN_HYDROLASE"/>
    <property type="match status" value="1"/>
</dbReference>
<feature type="region of interest" description="Disordered" evidence="2">
    <location>
        <begin position="258"/>
        <end position="278"/>
    </location>
</feature>
<keyword evidence="4" id="KW-0378">Hydrolase</keyword>
<keyword evidence="5" id="KW-1185">Reference proteome</keyword>
<dbReference type="InterPro" id="IPR001110">
    <property type="entry name" value="UPF0012_CS"/>
</dbReference>
<evidence type="ECO:0000256" key="2">
    <source>
        <dbReference type="SAM" id="MobiDB-lite"/>
    </source>
</evidence>
<proteinExistence type="inferred from homology"/>
<dbReference type="InterPro" id="IPR036526">
    <property type="entry name" value="C-N_Hydrolase_sf"/>
</dbReference>
<dbReference type="InterPro" id="IPR003010">
    <property type="entry name" value="C-N_Hydrolase"/>
</dbReference>
<feature type="domain" description="CN hydrolase" evidence="3">
    <location>
        <begin position="3"/>
        <end position="244"/>
    </location>
</feature>
<dbReference type="InterPro" id="IPR044083">
    <property type="entry name" value="RamA-like"/>
</dbReference>